<dbReference type="EMBL" id="JAAITA010000023">
    <property type="protein sequence ID" value="NSJ87119.1"/>
    <property type="molecule type" value="Genomic_DNA"/>
</dbReference>
<accession>A0ABX2I9U9</accession>
<dbReference type="PANTHER" id="PTHR10357">
    <property type="entry name" value="ALPHA-AMYLASE FAMILY MEMBER"/>
    <property type="match status" value="1"/>
</dbReference>
<reference evidence="5 6" key="1">
    <citation type="journal article" date="2020" name="Cell Host Microbe">
        <title>Functional and Genomic Variation between Human-Derived Isolates of Lachnospiraceae Reveals Inter- and Intra-Species Diversity.</title>
        <authorList>
            <person name="Sorbara M.T."/>
            <person name="Littmann E.R."/>
            <person name="Fontana E."/>
            <person name="Moody T.U."/>
            <person name="Kohout C.E."/>
            <person name="Gjonbalaj M."/>
            <person name="Eaton V."/>
            <person name="Seok R."/>
            <person name="Leiner I.M."/>
            <person name="Pamer E.G."/>
        </authorList>
    </citation>
    <scope>NUCLEOTIDE SEQUENCE [LARGE SCALE GENOMIC DNA]</scope>
    <source>
        <strain evidence="5 6">MSK.15.26</strain>
    </source>
</reference>
<dbReference type="SUPFAM" id="SSF51011">
    <property type="entry name" value="Glycosyl hydrolase domain"/>
    <property type="match status" value="1"/>
</dbReference>
<evidence type="ECO:0000256" key="1">
    <source>
        <dbReference type="ARBA" id="ARBA00008061"/>
    </source>
</evidence>
<keyword evidence="2" id="KW-0378">Hydrolase</keyword>
<dbReference type="Gene3D" id="3.20.20.80">
    <property type="entry name" value="Glycosidases"/>
    <property type="match status" value="1"/>
</dbReference>
<evidence type="ECO:0000313" key="5">
    <source>
        <dbReference type="EMBL" id="NSJ87119.1"/>
    </source>
</evidence>
<gene>
    <name evidence="5" type="ORF">G5A70_13260</name>
</gene>
<comment type="caution">
    <text evidence="5">The sequence shown here is derived from an EMBL/GenBank/DDBJ whole genome shotgun (WGS) entry which is preliminary data.</text>
</comment>
<evidence type="ECO:0000256" key="3">
    <source>
        <dbReference type="ARBA" id="ARBA00023295"/>
    </source>
</evidence>
<proteinExistence type="inferred from homology"/>
<dbReference type="InterPro" id="IPR006047">
    <property type="entry name" value="GH13_cat_dom"/>
</dbReference>
<dbReference type="SMART" id="SM00642">
    <property type="entry name" value="Aamy"/>
    <property type="match status" value="1"/>
</dbReference>
<sequence length="558" mass="64747">MTKKWWHDKVAYQIYPKSFYDSNGDGVGDIPGIISKLDYLKDLGVDIIWISPMYPSPFADQGYDISDYYNIDPAFGTLEDMECLIAEAKKRDMYILMDLVVNHCSDEHEWFEKACEDPEGKYGNFFYIEDRKEGERPCNWRSYFGGSVWEPLPGHEDKQYLHAFHKKQPDLNWENPEVREEVYKNINWWLDKGLGGFRIDAIINIKKKLPYQDYPSDRADGLSDMSLMLADAKGVGEFLGEMNRRTFQPHDSFAVGEVFNEKEEELPDFIGDNGYFSSIFDFATTSWGKNDKGWYANERITPDAYKQCYFHSQKKIGDVGFYSNIIENHDEPRGVSYYIPEGDLCDESKKMLAALYFFMRGLPFIYQGQEIGMENLGVIPIEKIDDISALDQYQVCLDAGYTKEEALKIVSLYNRDNARTPVQWNDEKNAGFTTGIPWLMVNPNYTQINVAAQETDENSVLAFYKKMTALRKTPEYKETFVYGDVIPFEEERHNLMAYHRKADKDMLVIGNFQRERQSVTLPAEVENILLNNYPDMKLEGKELILEGYQAVVLEMKQN</sequence>
<dbReference type="CDD" id="cd11333">
    <property type="entry name" value="AmyAc_SI_OligoGlu_DGase"/>
    <property type="match status" value="1"/>
</dbReference>
<dbReference type="InterPro" id="IPR013780">
    <property type="entry name" value="Glyco_hydro_b"/>
</dbReference>
<dbReference type="InterPro" id="IPR017853">
    <property type="entry name" value="GH"/>
</dbReference>
<evidence type="ECO:0000259" key="4">
    <source>
        <dbReference type="SMART" id="SM00642"/>
    </source>
</evidence>
<dbReference type="Gene3D" id="3.90.400.10">
    <property type="entry name" value="Oligo-1,6-glucosidase, Domain 2"/>
    <property type="match status" value="1"/>
</dbReference>
<dbReference type="RefSeq" id="WP_173750049.1">
    <property type="nucleotide sequence ID" value="NZ_JAAITA010000023.1"/>
</dbReference>
<name>A0ABX2I9U9_BLAHA</name>
<evidence type="ECO:0000256" key="2">
    <source>
        <dbReference type="ARBA" id="ARBA00022801"/>
    </source>
</evidence>
<dbReference type="Pfam" id="PF00128">
    <property type="entry name" value="Alpha-amylase"/>
    <property type="match status" value="1"/>
</dbReference>
<dbReference type="InterPro" id="IPR056300">
    <property type="entry name" value="SusG-like_C"/>
</dbReference>
<keyword evidence="3" id="KW-0326">Glycosidase</keyword>
<organism evidence="5 6">
    <name type="scientific">Blautia hansenii</name>
    <name type="common">Ruminococcus hansenii</name>
    <dbReference type="NCBI Taxonomy" id="1322"/>
    <lineage>
        <taxon>Bacteria</taxon>
        <taxon>Bacillati</taxon>
        <taxon>Bacillota</taxon>
        <taxon>Clostridia</taxon>
        <taxon>Lachnospirales</taxon>
        <taxon>Lachnospiraceae</taxon>
        <taxon>Blautia</taxon>
    </lineage>
</organism>
<evidence type="ECO:0000313" key="6">
    <source>
        <dbReference type="Proteomes" id="UP000822142"/>
    </source>
</evidence>
<dbReference type="PANTHER" id="PTHR10357:SF179">
    <property type="entry name" value="NEUTRAL AND BASIC AMINO ACID TRANSPORT PROTEIN RBAT"/>
    <property type="match status" value="1"/>
</dbReference>
<dbReference type="Gene3D" id="2.60.40.1180">
    <property type="entry name" value="Golgi alpha-mannosidase II"/>
    <property type="match status" value="1"/>
</dbReference>
<comment type="similarity">
    <text evidence="1">Belongs to the glycosyl hydrolase 13 family.</text>
</comment>
<dbReference type="SUPFAM" id="SSF51445">
    <property type="entry name" value="(Trans)glycosidases"/>
    <property type="match status" value="1"/>
</dbReference>
<dbReference type="InterPro" id="IPR045857">
    <property type="entry name" value="O16G_dom_2"/>
</dbReference>
<dbReference type="Pfam" id="PF23915">
    <property type="entry name" value="SusG_C"/>
    <property type="match status" value="1"/>
</dbReference>
<keyword evidence="6" id="KW-1185">Reference proteome</keyword>
<feature type="domain" description="Glycosyl hydrolase family 13 catalytic" evidence="4">
    <location>
        <begin position="13"/>
        <end position="419"/>
    </location>
</feature>
<dbReference type="Proteomes" id="UP000822142">
    <property type="component" value="Unassembled WGS sequence"/>
</dbReference>
<protein>
    <submittedName>
        <fullName evidence="5">Alpha-glucosidase</fullName>
    </submittedName>
</protein>